<accession>A0ABX6GH53</accession>
<keyword evidence="2" id="KW-1185">Reference proteome</keyword>
<gene>
    <name evidence="1" type="ORF">FO014_00490</name>
</gene>
<proteinExistence type="predicted"/>
<protein>
    <submittedName>
        <fullName evidence="1">Uncharacterized protein</fullName>
    </submittedName>
</protein>
<sequence>MACNCFEKTAALFKQHISAKVGDALGEIEEAGFEHSLYNFHGGDHSPVALNFQFRYYRKRKGGGLATNKTKLDHLCIMSYCPLCGTKFEGDGIQTEASND</sequence>
<organism evidence="1 2">
    <name type="scientific">Serratia rhizosphaerae</name>
    <dbReference type="NCBI Taxonomy" id="2597702"/>
    <lineage>
        <taxon>Bacteria</taxon>
        <taxon>Pseudomonadati</taxon>
        <taxon>Pseudomonadota</taxon>
        <taxon>Gammaproteobacteria</taxon>
        <taxon>Enterobacterales</taxon>
        <taxon>Yersiniaceae</taxon>
        <taxon>Serratia</taxon>
    </lineage>
</organism>
<reference evidence="1 2" key="1">
    <citation type="submission" date="2019-07" db="EMBL/GenBank/DDBJ databases">
        <title>Serratia dokdonensis sp. nov., an elicitor of systemic resistance in Nicotiana Tabacum.</title>
        <authorList>
            <person name="Son J.-S."/>
            <person name="Hwang Y.-J."/>
            <person name="Lee S.-Y."/>
            <person name="Ghim S.-Y."/>
        </authorList>
    </citation>
    <scope>NUCLEOTIDE SEQUENCE [LARGE SCALE GENOMIC DNA]</scope>
    <source>
        <strain evidence="1 2">KUDC3025</strain>
    </source>
</reference>
<evidence type="ECO:0000313" key="2">
    <source>
        <dbReference type="Proteomes" id="UP000430368"/>
    </source>
</evidence>
<evidence type="ECO:0000313" key="1">
    <source>
        <dbReference type="EMBL" id="QHA85575.1"/>
    </source>
</evidence>
<dbReference type="Proteomes" id="UP000430368">
    <property type="component" value="Chromosome"/>
</dbReference>
<dbReference type="EMBL" id="CP041764">
    <property type="protein sequence ID" value="QHA85575.1"/>
    <property type="molecule type" value="Genomic_DNA"/>
</dbReference>
<dbReference type="RefSeq" id="WP_160026989.1">
    <property type="nucleotide sequence ID" value="NZ_CP041764.1"/>
</dbReference>
<name>A0ABX6GH53_9GAMM</name>